<evidence type="ECO:0000259" key="12">
    <source>
        <dbReference type="PROSITE" id="PS50846"/>
    </source>
</evidence>
<feature type="domain" description="HMA" evidence="12">
    <location>
        <begin position="2"/>
        <end position="68"/>
    </location>
</feature>
<dbReference type="Proteomes" id="UP000177579">
    <property type="component" value="Unassembled WGS sequence"/>
</dbReference>
<reference evidence="13 14" key="1">
    <citation type="journal article" date="2016" name="Nat. Commun.">
        <title>Thousands of microbial genomes shed light on interconnected biogeochemical processes in an aquifer system.</title>
        <authorList>
            <person name="Anantharaman K."/>
            <person name="Brown C.T."/>
            <person name="Hug L.A."/>
            <person name="Sharon I."/>
            <person name="Castelle C.J."/>
            <person name="Probst A.J."/>
            <person name="Thomas B.C."/>
            <person name="Singh A."/>
            <person name="Wilkins M.J."/>
            <person name="Karaoz U."/>
            <person name="Brodie E.L."/>
            <person name="Williams K.H."/>
            <person name="Hubbard S.S."/>
            <person name="Banfield J.F."/>
        </authorList>
    </citation>
    <scope>NUCLEOTIDE SEQUENCE [LARGE SCALE GENOMIC DNA]</scope>
</reference>
<dbReference type="InterPro" id="IPR023298">
    <property type="entry name" value="ATPase_P-typ_TM_dom_sf"/>
</dbReference>
<dbReference type="GO" id="GO:0005886">
    <property type="term" value="C:plasma membrane"/>
    <property type="evidence" value="ECO:0007669"/>
    <property type="project" value="UniProtKB-SubCell"/>
</dbReference>
<dbReference type="Pfam" id="PF00122">
    <property type="entry name" value="E1-E2_ATPase"/>
    <property type="match status" value="1"/>
</dbReference>
<dbReference type="NCBIfam" id="TIGR01494">
    <property type="entry name" value="ATPase_P-type"/>
    <property type="match status" value="1"/>
</dbReference>
<dbReference type="Gene3D" id="3.40.1110.10">
    <property type="entry name" value="Calcium-transporting ATPase, cytoplasmic domain N"/>
    <property type="match status" value="1"/>
</dbReference>
<dbReference type="InterPro" id="IPR017969">
    <property type="entry name" value="Heavy-metal-associated_CS"/>
</dbReference>
<accession>A0A1F5TNB2</accession>
<dbReference type="InterPro" id="IPR036412">
    <property type="entry name" value="HAD-like_sf"/>
</dbReference>
<comment type="caution">
    <text evidence="13">The sequence shown here is derived from an EMBL/GenBank/DDBJ whole genome shotgun (WGS) entry which is preliminary data.</text>
</comment>
<evidence type="ECO:0000256" key="6">
    <source>
        <dbReference type="ARBA" id="ARBA00022741"/>
    </source>
</evidence>
<dbReference type="GO" id="GO:0005524">
    <property type="term" value="F:ATP binding"/>
    <property type="evidence" value="ECO:0007669"/>
    <property type="project" value="UniProtKB-UniRule"/>
</dbReference>
<keyword evidence="7 11" id="KW-0067">ATP-binding</keyword>
<dbReference type="NCBIfam" id="TIGR01525">
    <property type="entry name" value="ATPase-IB_hvy"/>
    <property type="match status" value="1"/>
</dbReference>
<evidence type="ECO:0000256" key="9">
    <source>
        <dbReference type="ARBA" id="ARBA00022989"/>
    </source>
</evidence>
<dbReference type="PROSITE" id="PS00154">
    <property type="entry name" value="ATPASE_E1_E2"/>
    <property type="match status" value="1"/>
</dbReference>
<dbReference type="InterPro" id="IPR044492">
    <property type="entry name" value="P_typ_ATPase_HD_dom"/>
</dbReference>
<comment type="similarity">
    <text evidence="2 11">Belongs to the cation transport ATPase (P-type) (TC 3.A.3) family. Type IB subfamily.</text>
</comment>
<dbReference type="SFLD" id="SFLDS00003">
    <property type="entry name" value="Haloacid_Dehalogenase"/>
    <property type="match status" value="1"/>
</dbReference>
<dbReference type="SUPFAM" id="SSF56784">
    <property type="entry name" value="HAD-like"/>
    <property type="match status" value="1"/>
</dbReference>
<dbReference type="PANTHER" id="PTHR43520:SF8">
    <property type="entry name" value="P-TYPE CU(+) TRANSPORTER"/>
    <property type="match status" value="1"/>
</dbReference>
<dbReference type="PRINTS" id="PR00119">
    <property type="entry name" value="CATATPASE"/>
</dbReference>
<dbReference type="SUPFAM" id="SSF81653">
    <property type="entry name" value="Calcium ATPase, transduction domain A"/>
    <property type="match status" value="1"/>
</dbReference>
<dbReference type="Gene3D" id="2.70.150.10">
    <property type="entry name" value="Calcium-transporting ATPase, cytoplasmic transduction domain A"/>
    <property type="match status" value="1"/>
</dbReference>
<dbReference type="InterPro" id="IPR018303">
    <property type="entry name" value="ATPase_P-typ_P_site"/>
</dbReference>
<evidence type="ECO:0000256" key="11">
    <source>
        <dbReference type="RuleBase" id="RU362081"/>
    </source>
</evidence>
<dbReference type="InterPro" id="IPR023214">
    <property type="entry name" value="HAD_sf"/>
</dbReference>
<sequence>MSKITLKIKGMDCASCALTISHRLKKQEGIKRVDINFASEKAIIEYIEEEININKIKEVIKSTGYEIDDSNRWEAHEHTHAMDEKKQKINVIFAAILTLPIVIRMFWAWEIPGEFLGISLTNWLQHWLSFIVVFLFGWQFHANTFKQLKTFQVGMDALVSMGTLSAYFYSLWALFTSHHLYFESAASIATLILLGRFLEYKTRERASYAMRKLLELGVKQALTIQDGREIYKNIEEIKVGDVVLVKPSEKIPLDGVVVEGESSVVESMLTGESMPVYKKRDSIVFGATINKTGILKIKITKKGKDTVLSKIIKSIEEAQSSKPPMQKLADKVSGIFVPVVIGIAILTFIGWFLKTGNVAISLINAVSVLIISCPCALGIATPIAVMVGTSVGVQNGILIKSGDSFEKAKDIDVVVFDKTGTLTLGEPKIIKTISNPEYNEEENEIIKVANLVARNSQHPLSRAVVNLAKEKNINLDGVCDFREVPGQGVVGKCDEHRYEILLGNMKLISNKKLKTLWADNLMIEFEISGETVLYVAHENKVIGAFLITDELRENTQKTIDKIKEMKLEPIMLSGDNEKAAGMIAEELGISNYLAGVLPNEKQKMVKNLQRNDKKVIFVGDGINDAPSLVQADLGIAFGSGTDIAKESGDIILMQNDPYKVIEAIKLSRKTFKIIKQNLFWAFFYNVVAIPLAVMGMVNPMVGAIAMSLSDVSVIGNSLRIYRK</sequence>
<dbReference type="InterPro" id="IPR006121">
    <property type="entry name" value="HMA_dom"/>
</dbReference>
<keyword evidence="4 11" id="KW-0812">Transmembrane</keyword>
<protein>
    <submittedName>
        <fullName evidence="13">Copper-translocating P-type ATPase</fullName>
    </submittedName>
</protein>
<dbReference type="InterPro" id="IPR027256">
    <property type="entry name" value="P-typ_ATPase_IB"/>
</dbReference>
<evidence type="ECO:0000313" key="13">
    <source>
        <dbReference type="EMBL" id="OGF40443.1"/>
    </source>
</evidence>
<dbReference type="GO" id="GO:0055070">
    <property type="term" value="P:copper ion homeostasis"/>
    <property type="evidence" value="ECO:0007669"/>
    <property type="project" value="TreeGrafter"/>
</dbReference>
<dbReference type="GO" id="GO:0016887">
    <property type="term" value="F:ATP hydrolysis activity"/>
    <property type="evidence" value="ECO:0007669"/>
    <property type="project" value="InterPro"/>
</dbReference>
<comment type="subcellular location">
    <subcellularLocation>
        <location evidence="11">Cell membrane</location>
    </subcellularLocation>
    <subcellularLocation>
        <location evidence="1">Endomembrane system</location>
        <topology evidence="1">Multi-pass membrane protein</topology>
    </subcellularLocation>
</comment>
<dbReference type="PROSITE" id="PS50846">
    <property type="entry name" value="HMA_2"/>
    <property type="match status" value="1"/>
</dbReference>
<dbReference type="AlphaFoldDB" id="A0A1F5TNB2"/>
<evidence type="ECO:0000256" key="3">
    <source>
        <dbReference type="ARBA" id="ARBA00022448"/>
    </source>
</evidence>
<dbReference type="SUPFAM" id="SSF55008">
    <property type="entry name" value="HMA, heavy metal-associated domain"/>
    <property type="match status" value="1"/>
</dbReference>
<dbReference type="FunFam" id="2.70.150.10:FF:000002">
    <property type="entry name" value="Copper-transporting ATPase 1, putative"/>
    <property type="match status" value="1"/>
</dbReference>
<dbReference type="GO" id="GO:0012505">
    <property type="term" value="C:endomembrane system"/>
    <property type="evidence" value="ECO:0007669"/>
    <property type="project" value="UniProtKB-SubCell"/>
</dbReference>
<dbReference type="FunFam" id="3.30.70.100:FF:000001">
    <property type="entry name" value="ATPase copper transporting beta"/>
    <property type="match status" value="1"/>
</dbReference>
<dbReference type="CDD" id="cd00371">
    <property type="entry name" value="HMA"/>
    <property type="match status" value="1"/>
</dbReference>
<dbReference type="InterPro" id="IPR059000">
    <property type="entry name" value="ATPase_P-type_domA"/>
</dbReference>
<evidence type="ECO:0000313" key="14">
    <source>
        <dbReference type="Proteomes" id="UP000177579"/>
    </source>
</evidence>
<dbReference type="Gene3D" id="3.30.70.100">
    <property type="match status" value="1"/>
</dbReference>
<name>A0A1F5TNB2_9BACT</name>
<dbReference type="PANTHER" id="PTHR43520">
    <property type="entry name" value="ATP7, ISOFORM B"/>
    <property type="match status" value="1"/>
</dbReference>
<feature type="transmembrane region" description="Helical" evidence="11">
    <location>
        <begin position="359"/>
        <end position="380"/>
    </location>
</feature>
<evidence type="ECO:0000256" key="10">
    <source>
        <dbReference type="ARBA" id="ARBA00023136"/>
    </source>
</evidence>
<dbReference type="InterPro" id="IPR008250">
    <property type="entry name" value="ATPase_P-typ_transduc_dom_A_sf"/>
</dbReference>
<evidence type="ECO:0000256" key="5">
    <source>
        <dbReference type="ARBA" id="ARBA00022723"/>
    </source>
</evidence>
<evidence type="ECO:0000256" key="4">
    <source>
        <dbReference type="ARBA" id="ARBA00022692"/>
    </source>
</evidence>
<dbReference type="Pfam" id="PF00702">
    <property type="entry name" value="Hydrolase"/>
    <property type="match status" value="1"/>
</dbReference>
<evidence type="ECO:0000256" key="1">
    <source>
        <dbReference type="ARBA" id="ARBA00004127"/>
    </source>
</evidence>
<dbReference type="CDD" id="cd02094">
    <property type="entry name" value="P-type_ATPase_Cu-like"/>
    <property type="match status" value="1"/>
</dbReference>
<dbReference type="InterPro" id="IPR036163">
    <property type="entry name" value="HMA_dom_sf"/>
</dbReference>
<keyword evidence="11" id="KW-1003">Cell membrane</keyword>
<keyword evidence="9 11" id="KW-1133">Transmembrane helix</keyword>
<feature type="transmembrane region" description="Helical" evidence="11">
    <location>
        <begin position="157"/>
        <end position="175"/>
    </location>
</feature>
<keyword evidence="5 11" id="KW-0479">Metal-binding</keyword>
<dbReference type="GO" id="GO:0043682">
    <property type="term" value="F:P-type divalent copper transporter activity"/>
    <property type="evidence" value="ECO:0007669"/>
    <property type="project" value="TreeGrafter"/>
</dbReference>
<evidence type="ECO:0000256" key="2">
    <source>
        <dbReference type="ARBA" id="ARBA00006024"/>
    </source>
</evidence>
<keyword evidence="6 11" id="KW-0547">Nucleotide-binding</keyword>
<dbReference type="InterPro" id="IPR023299">
    <property type="entry name" value="ATPase_P-typ_cyto_dom_N"/>
</dbReference>
<organism evidence="13 14">
    <name type="scientific">Candidatus Falkowbacteria bacterium RIFOXYD2_FULL_34_120</name>
    <dbReference type="NCBI Taxonomy" id="1798007"/>
    <lineage>
        <taxon>Bacteria</taxon>
        <taxon>Candidatus Falkowiibacteriota</taxon>
    </lineage>
</organism>
<dbReference type="SFLD" id="SFLDG00002">
    <property type="entry name" value="C1.7:_P-type_atpase_like"/>
    <property type="match status" value="1"/>
</dbReference>
<feature type="transmembrane region" description="Helical" evidence="11">
    <location>
        <begin position="89"/>
        <end position="107"/>
    </location>
</feature>
<keyword evidence="8" id="KW-1278">Translocase</keyword>
<dbReference type="Pfam" id="PF00403">
    <property type="entry name" value="HMA"/>
    <property type="match status" value="1"/>
</dbReference>
<dbReference type="EMBL" id="MFGO01000029">
    <property type="protein sequence ID" value="OGF40443.1"/>
    <property type="molecule type" value="Genomic_DNA"/>
</dbReference>
<dbReference type="PRINTS" id="PR00943">
    <property type="entry name" value="CUATPASE"/>
</dbReference>
<feature type="transmembrane region" description="Helical" evidence="11">
    <location>
        <begin position="181"/>
        <end position="198"/>
    </location>
</feature>
<keyword evidence="3" id="KW-0813">Transport</keyword>
<feature type="transmembrane region" description="Helical" evidence="11">
    <location>
        <begin position="127"/>
        <end position="145"/>
    </location>
</feature>
<feature type="transmembrane region" description="Helical" evidence="11">
    <location>
        <begin position="678"/>
        <end position="697"/>
    </location>
</feature>
<dbReference type="GO" id="GO:0005507">
    <property type="term" value="F:copper ion binding"/>
    <property type="evidence" value="ECO:0007669"/>
    <property type="project" value="TreeGrafter"/>
</dbReference>
<dbReference type="PROSITE" id="PS01047">
    <property type="entry name" value="HMA_1"/>
    <property type="match status" value="1"/>
</dbReference>
<dbReference type="SUPFAM" id="SSF81665">
    <property type="entry name" value="Calcium ATPase, transmembrane domain M"/>
    <property type="match status" value="1"/>
</dbReference>
<evidence type="ECO:0000256" key="8">
    <source>
        <dbReference type="ARBA" id="ARBA00022967"/>
    </source>
</evidence>
<dbReference type="NCBIfam" id="TIGR01511">
    <property type="entry name" value="ATPase-IB1_Cu"/>
    <property type="match status" value="1"/>
</dbReference>
<dbReference type="Gene3D" id="3.40.50.1000">
    <property type="entry name" value="HAD superfamily/HAD-like"/>
    <property type="match status" value="1"/>
</dbReference>
<dbReference type="InterPro" id="IPR001757">
    <property type="entry name" value="P_typ_ATPase"/>
</dbReference>
<feature type="transmembrane region" description="Helical" evidence="11">
    <location>
        <begin position="332"/>
        <end position="353"/>
    </location>
</feature>
<proteinExistence type="inferred from homology"/>
<dbReference type="SFLD" id="SFLDF00027">
    <property type="entry name" value="p-type_atpase"/>
    <property type="match status" value="1"/>
</dbReference>
<evidence type="ECO:0000256" key="7">
    <source>
        <dbReference type="ARBA" id="ARBA00022840"/>
    </source>
</evidence>
<keyword evidence="10 11" id="KW-0472">Membrane</keyword>
<gene>
    <name evidence="13" type="ORF">A2531_02820</name>
</gene>